<sequence>MYKSFSILLFAMTLSLSGCATTILSTALPNETQHVQTDTLKSDQIIALGQAIQNEKSQGLVFIGQHFNYLMTDGSAELLKLLHAIPAEQRSFTSASPLVLTMDDPTHFRGVLQIQYNTRMIDLNQKQKDLLKSLGFRQNFDVIQNQETAPYPYINVFFKGQLYQALDQQKIQQKLTQPYPITLQQETIITTKHPIKRATRMVLYPLAMVFDVVTVTPLLMWSDLRGDFNK</sequence>
<evidence type="ECO:0000313" key="3">
    <source>
        <dbReference type="EMBL" id="PKF36798.1"/>
    </source>
</evidence>
<keyword evidence="1" id="KW-0472">Membrane</keyword>
<name>A0A2N0WK55_9GAMM</name>
<evidence type="ECO:0000256" key="2">
    <source>
        <dbReference type="SAM" id="SignalP"/>
    </source>
</evidence>
<accession>A0A2N0WK55</accession>
<dbReference type="Proteomes" id="UP000233553">
    <property type="component" value="Unassembled WGS sequence"/>
</dbReference>
<dbReference type="AlphaFoldDB" id="A0A2N0WK55"/>
<evidence type="ECO:0000256" key="1">
    <source>
        <dbReference type="SAM" id="Phobius"/>
    </source>
</evidence>
<keyword evidence="2" id="KW-0732">Signal</keyword>
<keyword evidence="1" id="KW-1133">Transmembrane helix</keyword>
<feature type="chain" id="PRO_5014949095" evidence="2">
    <location>
        <begin position="21"/>
        <end position="230"/>
    </location>
</feature>
<proteinExistence type="predicted"/>
<reference evidence="3 4" key="1">
    <citation type="submission" date="2017-12" db="EMBL/GenBank/DDBJ databases">
        <title>Draft Genome sequences of multiple microbial strains isolated from spacecraft associated surfaces.</title>
        <authorList>
            <person name="Seuylemezian A."/>
            <person name="Vaishampayan P."/>
            <person name="Venkateswaran K."/>
        </authorList>
    </citation>
    <scope>NUCLEOTIDE SEQUENCE [LARGE SCALE GENOMIC DNA]</scope>
    <source>
        <strain evidence="3 4">2P01AA</strain>
    </source>
</reference>
<protein>
    <submittedName>
        <fullName evidence="3">Uncharacterized protein</fullName>
    </submittedName>
</protein>
<comment type="caution">
    <text evidence="3">The sequence shown here is derived from an EMBL/GenBank/DDBJ whole genome shotgun (WGS) entry which is preliminary data.</text>
</comment>
<feature type="transmembrane region" description="Helical" evidence="1">
    <location>
        <begin position="202"/>
        <end position="221"/>
    </location>
</feature>
<gene>
    <name evidence="3" type="ORF">CW311_01530</name>
</gene>
<dbReference type="PROSITE" id="PS51257">
    <property type="entry name" value="PROKAR_LIPOPROTEIN"/>
    <property type="match status" value="1"/>
</dbReference>
<keyword evidence="1" id="KW-0812">Transmembrane</keyword>
<evidence type="ECO:0000313" key="4">
    <source>
        <dbReference type="Proteomes" id="UP000233553"/>
    </source>
</evidence>
<dbReference type="RefSeq" id="WP_101235423.1">
    <property type="nucleotide sequence ID" value="NZ_PISJ01000002.1"/>
</dbReference>
<dbReference type="EMBL" id="PISJ01000002">
    <property type="protein sequence ID" value="PKF36798.1"/>
    <property type="molecule type" value="Genomic_DNA"/>
</dbReference>
<organism evidence="3 4">
    <name type="scientific">Acinetobacter proteolyticus</name>
    <dbReference type="NCBI Taxonomy" id="1776741"/>
    <lineage>
        <taxon>Bacteria</taxon>
        <taxon>Pseudomonadati</taxon>
        <taxon>Pseudomonadota</taxon>
        <taxon>Gammaproteobacteria</taxon>
        <taxon>Moraxellales</taxon>
        <taxon>Moraxellaceae</taxon>
        <taxon>Acinetobacter</taxon>
    </lineage>
</organism>
<feature type="signal peptide" evidence="2">
    <location>
        <begin position="1"/>
        <end position="20"/>
    </location>
</feature>